<name>A0A6B8MAD2_9HYPH</name>
<feature type="transmembrane region" description="Helical" evidence="1">
    <location>
        <begin position="12"/>
        <end position="28"/>
    </location>
</feature>
<keyword evidence="1" id="KW-0472">Membrane</keyword>
<evidence type="ECO:0000313" key="3">
    <source>
        <dbReference type="EMBL" id="QGM99588.1"/>
    </source>
</evidence>
<sequence length="61" mass="6453">MEANVGKTDKMIRIAAGVLLLSLAFVGPKTPWGFIGVVPLVTAFINFCPAYKLLGVNTCGK</sequence>
<gene>
    <name evidence="3" type="ORF">F7D14_06535</name>
</gene>
<dbReference type="KEGG" id="mpar:F7D14_06535"/>
<keyword evidence="1" id="KW-1133">Transmembrane helix</keyword>
<evidence type="ECO:0000259" key="2">
    <source>
        <dbReference type="Pfam" id="PF11127"/>
    </source>
</evidence>
<dbReference type="AlphaFoldDB" id="A0A6B8MAD2"/>
<evidence type="ECO:0000256" key="1">
    <source>
        <dbReference type="SAM" id="Phobius"/>
    </source>
</evidence>
<keyword evidence="4" id="KW-1185">Reference proteome</keyword>
<dbReference type="Pfam" id="PF11127">
    <property type="entry name" value="YgaP-like_TM"/>
    <property type="match status" value="1"/>
</dbReference>
<dbReference type="Proteomes" id="UP000422569">
    <property type="component" value="Chromosome"/>
</dbReference>
<reference evidence="3 4" key="1">
    <citation type="submission" date="2019-09" db="EMBL/GenBank/DDBJ databases">
        <title>Isolation and complete genome sequencing of Methylocystis species.</title>
        <authorList>
            <person name="Rumah B.L."/>
            <person name="Stead C.E."/>
            <person name="Stevens B.C."/>
            <person name="Minton N.P."/>
            <person name="Grosse-Honebrink A."/>
            <person name="Zhang Y."/>
        </authorList>
    </citation>
    <scope>NUCLEOTIDE SEQUENCE [LARGE SCALE GENOMIC DNA]</scope>
    <source>
        <strain evidence="3 4">BRCS2</strain>
    </source>
</reference>
<proteinExistence type="predicted"/>
<keyword evidence="1" id="KW-0812">Transmembrane</keyword>
<dbReference type="EMBL" id="CP044331">
    <property type="protein sequence ID" value="QGM99588.1"/>
    <property type="molecule type" value="Genomic_DNA"/>
</dbReference>
<accession>A0A6B8MAD2</accession>
<feature type="transmembrane region" description="Helical" evidence="1">
    <location>
        <begin position="34"/>
        <end position="54"/>
    </location>
</feature>
<organism evidence="3 4">
    <name type="scientific">Methylocystis parvus</name>
    <dbReference type="NCBI Taxonomy" id="134"/>
    <lineage>
        <taxon>Bacteria</taxon>
        <taxon>Pseudomonadati</taxon>
        <taxon>Pseudomonadota</taxon>
        <taxon>Alphaproteobacteria</taxon>
        <taxon>Hyphomicrobiales</taxon>
        <taxon>Methylocystaceae</taxon>
        <taxon>Methylocystis</taxon>
    </lineage>
</organism>
<dbReference type="InterPro" id="IPR021309">
    <property type="entry name" value="YgaP-like_TM"/>
</dbReference>
<evidence type="ECO:0000313" key="4">
    <source>
        <dbReference type="Proteomes" id="UP000422569"/>
    </source>
</evidence>
<feature type="domain" description="Inner membrane protein YgaP-like transmembrane" evidence="2">
    <location>
        <begin position="1"/>
        <end position="60"/>
    </location>
</feature>
<protein>
    <submittedName>
        <fullName evidence="3">DUF2892 domain-containing protein</fullName>
    </submittedName>
</protein>